<dbReference type="EMBL" id="AP024425">
    <property type="protein sequence ID" value="BCR94424.1"/>
    <property type="molecule type" value="Genomic_DNA"/>
</dbReference>
<sequence length="122" mass="13573">MASLPQILTMRLGRHHGEPPLRWDEPTHAAEMNASRAVLLLGRSGTSRRILDSSIQSTLLATAEKWVKVKVAFLVHPFPVVKRKKMCCAAFIAYREVRAMGLALQNILFPAILCGNRVLLSL</sequence>
<dbReference type="AlphaFoldDB" id="A0A7R7W117"/>
<accession>A0A7R7W117</accession>
<dbReference type="Proteomes" id="UP000661280">
    <property type="component" value="Chromosome 1"/>
</dbReference>
<dbReference type="GeneID" id="64955749"/>
<gene>
    <name evidence="1" type="ORF">AKAW2_11470S</name>
</gene>
<organism evidence="1 2">
    <name type="scientific">Aspergillus kawachii</name>
    <name type="common">White koji mold</name>
    <name type="synonym">Aspergillus awamori var. kawachi</name>
    <dbReference type="NCBI Taxonomy" id="1069201"/>
    <lineage>
        <taxon>Eukaryota</taxon>
        <taxon>Fungi</taxon>
        <taxon>Dikarya</taxon>
        <taxon>Ascomycota</taxon>
        <taxon>Pezizomycotina</taxon>
        <taxon>Eurotiomycetes</taxon>
        <taxon>Eurotiomycetidae</taxon>
        <taxon>Eurotiales</taxon>
        <taxon>Aspergillaceae</taxon>
        <taxon>Aspergillus</taxon>
        <taxon>Aspergillus subgen. Circumdati</taxon>
    </lineage>
</organism>
<keyword evidence="2" id="KW-1185">Reference proteome</keyword>
<dbReference type="RefSeq" id="XP_041538190.1">
    <property type="nucleotide sequence ID" value="XM_041683958.1"/>
</dbReference>
<reference evidence="1" key="2">
    <citation type="submission" date="2021-02" db="EMBL/GenBank/DDBJ databases">
        <title>Aspergillus luchuensis mut. kawachii IFO 4304 genome sequence.</title>
        <authorList>
            <person name="Mori K."/>
            <person name="Kadooka C."/>
            <person name="Goto M."/>
            <person name="Futagami T."/>
        </authorList>
    </citation>
    <scope>NUCLEOTIDE SEQUENCE</scope>
    <source>
        <strain evidence="1">IFO 4308</strain>
    </source>
</reference>
<evidence type="ECO:0000313" key="2">
    <source>
        <dbReference type="Proteomes" id="UP000661280"/>
    </source>
</evidence>
<evidence type="ECO:0000313" key="1">
    <source>
        <dbReference type="EMBL" id="BCR94424.1"/>
    </source>
</evidence>
<name>A0A7R7W117_ASPKA</name>
<protein>
    <submittedName>
        <fullName evidence="1">Uncharacterized protein</fullName>
    </submittedName>
</protein>
<reference evidence="1" key="1">
    <citation type="submission" date="2021-01" db="EMBL/GenBank/DDBJ databases">
        <authorList>
            <consortium name="Aspergillus luchuensis mut. kawachii IFO 4304 genome sequencing consortium"/>
            <person name="Kazuki M."/>
            <person name="Futagami T."/>
        </authorList>
    </citation>
    <scope>NUCLEOTIDE SEQUENCE</scope>
    <source>
        <strain evidence="1">IFO 4308</strain>
    </source>
</reference>
<dbReference type="KEGG" id="aluc:AKAW2_11470S"/>
<proteinExistence type="predicted"/>